<accession>A0AA91VFG7</accession>
<dbReference type="Proteomes" id="UP000221020">
    <property type="component" value="Unassembled WGS sequence"/>
</dbReference>
<name>A0AA91VFG7_9BACI</name>
<sequence>MGQFSVYFHFTNETYKKCEIESESRAELIHKIEESKWFEDGECIINLRHVTYIKIKEKNTTVRNTTPRVL</sequence>
<organism evidence="1 2">
    <name type="scientific">Bacillus pseudomycoides</name>
    <dbReference type="NCBI Taxonomy" id="64104"/>
    <lineage>
        <taxon>Bacteria</taxon>
        <taxon>Bacillati</taxon>
        <taxon>Bacillota</taxon>
        <taxon>Bacilli</taxon>
        <taxon>Bacillales</taxon>
        <taxon>Bacillaceae</taxon>
        <taxon>Bacillus</taxon>
        <taxon>Bacillus cereus group</taxon>
    </lineage>
</organism>
<reference evidence="1 2" key="1">
    <citation type="submission" date="2017-09" db="EMBL/GenBank/DDBJ databases">
        <title>Large-scale bioinformatics analysis of Bacillus genomes uncovers conserved roles of natural products in bacterial physiology.</title>
        <authorList>
            <consortium name="Agbiome Team Llc"/>
            <person name="Bleich R.M."/>
            <person name="Grubbs K.J."/>
            <person name="Santa Maria K.C."/>
            <person name="Allen S.E."/>
            <person name="Farag S."/>
            <person name="Shank E.A."/>
            <person name="Bowers A."/>
        </authorList>
    </citation>
    <scope>NUCLEOTIDE SEQUENCE [LARGE SCALE GENOMIC DNA]</scope>
    <source>
        <strain evidence="1 2">AFS092012</strain>
    </source>
</reference>
<gene>
    <name evidence="1" type="ORF">CON65_03055</name>
</gene>
<dbReference type="EMBL" id="NVOR01000008">
    <property type="protein sequence ID" value="PED84089.1"/>
    <property type="molecule type" value="Genomic_DNA"/>
</dbReference>
<comment type="caution">
    <text evidence="1">The sequence shown here is derived from an EMBL/GenBank/DDBJ whole genome shotgun (WGS) entry which is preliminary data.</text>
</comment>
<proteinExistence type="predicted"/>
<protein>
    <submittedName>
        <fullName evidence="1">Uncharacterized protein</fullName>
    </submittedName>
</protein>
<evidence type="ECO:0000313" key="1">
    <source>
        <dbReference type="EMBL" id="PED84089.1"/>
    </source>
</evidence>
<dbReference type="RefSeq" id="WP_097897531.1">
    <property type="nucleotide sequence ID" value="NZ_NVOR01000008.1"/>
</dbReference>
<evidence type="ECO:0000313" key="2">
    <source>
        <dbReference type="Proteomes" id="UP000221020"/>
    </source>
</evidence>
<dbReference type="AlphaFoldDB" id="A0AA91VFG7"/>